<protein>
    <submittedName>
        <fullName evidence="2">Uncharacterized protein</fullName>
    </submittedName>
</protein>
<reference evidence="2" key="1">
    <citation type="submission" date="2013-11" db="EMBL/GenBank/DDBJ databases">
        <title>Genome sequence of the fusiform rust pathogen reveals effectors for host alternation and coevolution with pine.</title>
        <authorList>
            <consortium name="DOE Joint Genome Institute"/>
            <person name="Smith K."/>
            <person name="Pendleton A."/>
            <person name="Kubisiak T."/>
            <person name="Anderson C."/>
            <person name="Salamov A."/>
            <person name="Aerts A."/>
            <person name="Riley R."/>
            <person name="Clum A."/>
            <person name="Lindquist E."/>
            <person name="Ence D."/>
            <person name="Campbell M."/>
            <person name="Kronenberg Z."/>
            <person name="Feau N."/>
            <person name="Dhillon B."/>
            <person name="Hamelin R."/>
            <person name="Burleigh J."/>
            <person name="Smith J."/>
            <person name="Yandell M."/>
            <person name="Nelson C."/>
            <person name="Grigoriev I."/>
            <person name="Davis J."/>
        </authorList>
    </citation>
    <scope>NUCLEOTIDE SEQUENCE</scope>
    <source>
        <strain evidence="2">G11</strain>
    </source>
</reference>
<evidence type="ECO:0000313" key="3">
    <source>
        <dbReference type="Proteomes" id="UP000886653"/>
    </source>
</evidence>
<keyword evidence="1" id="KW-0732">Signal</keyword>
<dbReference type="Proteomes" id="UP000886653">
    <property type="component" value="Unassembled WGS sequence"/>
</dbReference>
<evidence type="ECO:0000256" key="1">
    <source>
        <dbReference type="SAM" id="SignalP"/>
    </source>
</evidence>
<dbReference type="AlphaFoldDB" id="A0A9P6NFU1"/>
<dbReference type="EMBL" id="MU167334">
    <property type="protein sequence ID" value="KAG0142910.1"/>
    <property type="molecule type" value="Genomic_DNA"/>
</dbReference>
<proteinExistence type="predicted"/>
<feature type="signal peptide" evidence="1">
    <location>
        <begin position="1"/>
        <end position="21"/>
    </location>
</feature>
<name>A0A9P6NFU1_9BASI</name>
<feature type="chain" id="PRO_5040211984" evidence="1">
    <location>
        <begin position="22"/>
        <end position="91"/>
    </location>
</feature>
<accession>A0A9P6NFU1</accession>
<keyword evidence="3" id="KW-1185">Reference proteome</keyword>
<sequence length="91" mass="9758">MRSTWYLLASIALLGFMEVVSIPSSGQRIDRRSISSNLNRRAHCQAGMECWSPSISNISARGPIPGADSRSGDPCKFDQNLASCGNVGTQA</sequence>
<evidence type="ECO:0000313" key="2">
    <source>
        <dbReference type="EMBL" id="KAG0142910.1"/>
    </source>
</evidence>
<gene>
    <name evidence="2" type="ORF">CROQUDRAFT_673275</name>
</gene>
<organism evidence="2 3">
    <name type="scientific">Cronartium quercuum f. sp. fusiforme G11</name>
    <dbReference type="NCBI Taxonomy" id="708437"/>
    <lineage>
        <taxon>Eukaryota</taxon>
        <taxon>Fungi</taxon>
        <taxon>Dikarya</taxon>
        <taxon>Basidiomycota</taxon>
        <taxon>Pucciniomycotina</taxon>
        <taxon>Pucciniomycetes</taxon>
        <taxon>Pucciniales</taxon>
        <taxon>Coleosporiaceae</taxon>
        <taxon>Cronartium</taxon>
    </lineage>
</organism>
<comment type="caution">
    <text evidence="2">The sequence shown here is derived from an EMBL/GenBank/DDBJ whole genome shotgun (WGS) entry which is preliminary data.</text>
</comment>